<evidence type="ECO:0000313" key="7">
    <source>
        <dbReference type="EMBL" id="OZS77522.1"/>
    </source>
</evidence>
<comment type="caution">
    <text evidence="7">The sequence shown here is derived from an EMBL/GenBank/DDBJ whole genome shotgun (WGS) entry which is preliminary data.</text>
</comment>
<dbReference type="PANTHER" id="PTHR43085">
    <property type="entry name" value="HEXOKINASE FAMILY MEMBER"/>
    <property type="match status" value="1"/>
</dbReference>
<dbReference type="Pfam" id="PF00294">
    <property type="entry name" value="PfkB"/>
    <property type="match status" value="1"/>
</dbReference>
<evidence type="ECO:0000256" key="5">
    <source>
        <dbReference type="ARBA" id="ARBA00022840"/>
    </source>
</evidence>
<keyword evidence="2" id="KW-0808">Transferase</keyword>
<feature type="domain" description="Carbohydrate kinase PfkB" evidence="6">
    <location>
        <begin position="5"/>
        <end position="303"/>
    </location>
</feature>
<dbReference type="Gene3D" id="3.40.1190.20">
    <property type="match status" value="1"/>
</dbReference>
<evidence type="ECO:0000256" key="2">
    <source>
        <dbReference type="ARBA" id="ARBA00022679"/>
    </source>
</evidence>
<dbReference type="SUPFAM" id="SSF53613">
    <property type="entry name" value="Ribokinase-like"/>
    <property type="match status" value="1"/>
</dbReference>
<dbReference type="InterPro" id="IPR029056">
    <property type="entry name" value="Ribokinase-like"/>
</dbReference>
<dbReference type="PROSITE" id="PS00584">
    <property type="entry name" value="PFKB_KINASES_2"/>
    <property type="match status" value="1"/>
</dbReference>
<evidence type="ECO:0000256" key="3">
    <source>
        <dbReference type="ARBA" id="ARBA00022741"/>
    </source>
</evidence>
<evidence type="ECO:0000313" key="8">
    <source>
        <dbReference type="Proteomes" id="UP000217065"/>
    </source>
</evidence>
<dbReference type="Proteomes" id="UP000217065">
    <property type="component" value="Unassembled WGS sequence"/>
</dbReference>
<keyword evidence="8" id="KW-1185">Reference proteome</keyword>
<proteinExistence type="inferred from homology"/>
<comment type="similarity">
    <text evidence="1">Belongs to the carbohydrate kinase PfkB family.</text>
</comment>
<keyword evidence="5" id="KW-0067">ATP-binding</keyword>
<protein>
    <submittedName>
        <fullName evidence="7">Fructokinase</fullName>
    </submittedName>
</protein>
<dbReference type="EMBL" id="NOKQ01000220">
    <property type="protein sequence ID" value="OZS77522.1"/>
    <property type="molecule type" value="Genomic_DNA"/>
</dbReference>
<dbReference type="GO" id="GO:0016301">
    <property type="term" value="F:kinase activity"/>
    <property type="evidence" value="ECO:0007669"/>
    <property type="project" value="UniProtKB-KW"/>
</dbReference>
<dbReference type="RefSeq" id="WP_094943361.1">
    <property type="nucleotide sequence ID" value="NZ_NOKQ01000220.1"/>
</dbReference>
<evidence type="ECO:0000256" key="4">
    <source>
        <dbReference type="ARBA" id="ARBA00022777"/>
    </source>
</evidence>
<evidence type="ECO:0000256" key="1">
    <source>
        <dbReference type="ARBA" id="ARBA00010688"/>
    </source>
</evidence>
<organism evidence="7 8">
    <name type="scientific">Tetzosporium hominis</name>
    <dbReference type="NCBI Taxonomy" id="2020506"/>
    <lineage>
        <taxon>Bacteria</taxon>
        <taxon>Bacillati</taxon>
        <taxon>Bacillota</taxon>
        <taxon>Bacilli</taxon>
        <taxon>Bacillales</taxon>
        <taxon>Caryophanaceae</taxon>
        <taxon>Tetzosporium</taxon>
    </lineage>
</organism>
<dbReference type="AlphaFoldDB" id="A0A264W1R3"/>
<dbReference type="InterPro" id="IPR011611">
    <property type="entry name" value="PfkB_dom"/>
</dbReference>
<dbReference type="GO" id="GO:0005524">
    <property type="term" value="F:ATP binding"/>
    <property type="evidence" value="ECO:0007669"/>
    <property type="project" value="UniProtKB-KW"/>
</dbReference>
<sequence length="311" mass="34760">MSTSRYVLSYGDAFVDYIARTHENKEFDLYLGGATVNVAAGASRLGLPSRFITITGDDEASDFVRAQMAEEGVDLQHAVFSPNKRCTSVYVHLTEESDRIFANYIDPTPEIQVLPEELEVEAFEQAVTFHFCSGTMFHPTALETTRRAVQLAREKGALLSFDVNVRPLRWETEDRCRETILEFMSLSHMVKMTREEMYFLMETEEFELGIERLQQFDIPLVFLTDGENGTICLVDGQQIHAPVTPVVPVDTTGAGDAFIAGVLYHVFHNGFPETHADVLECASFGNKLGALCATKQGALTAMPRLEEIEEL</sequence>
<gene>
    <name evidence="7" type="ORF">CF394_09895</name>
</gene>
<dbReference type="InterPro" id="IPR002173">
    <property type="entry name" value="Carboh/pur_kinase_PfkB_CS"/>
</dbReference>
<dbReference type="InterPro" id="IPR050306">
    <property type="entry name" value="PfkB_Carbo_kinase"/>
</dbReference>
<reference evidence="7 8" key="1">
    <citation type="submission" date="2017-07" db="EMBL/GenBank/DDBJ databases">
        <title>Tetzosporium hominis gen.nov. sp.nov.</title>
        <authorList>
            <person name="Tetz G."/>
            <person name="Tetz V."/>
        </authorList>
    </citation>
    <scope>NUCLEOTIDE SEQUENCE [LARGE SCALE GENOMIC DNA]</scope>
    <source>
        <strain evidence="7 8">VT-49</strain>
    </source>
</reference>
<dbReference type="PANTHER" id="PTHR43085:SF1">
    <property type="entry name" value="PSEUDOURIDINE KINASE-RELATED"/>
    <property type="match status" value="1"/>
</dbReference>
<dbReference type="OrthoDB" id="9813569at2"/>
<evidence type="ECO:0000259" key="6">
    <source>
        <dbReference type="Pfam" id="PF00294"/>
    </source>
</evidence>
<dbReference type="CDD" id="cd01167">
    <property type="entry name" value="bac_FRK"/>
    <property type="match status" value="1"/>
</dbReference>
<accession>A0A264W1R3</accession>
<name>A0A264W1R3_9BACL</name>
<keyword evidence="4 7" id="KW-0418">Kinase</keyword>
<keyword evidence="3" id="KW-0547">Nucleotide-binding</keyword>